<feature type="chain" id="PRO_5003074795" evidence="1">
    <location>
        <begin position="22"/>
        <end position="148"/>
    </location>
</feature>
<dbReference type="AlphaFoldDB" id="D5MRY7"/>
<proteinExistence type="predicted"/>
<reference evidence="2" key="1">
    <citation type="journal article" date="2010" name="Breed. Sci.">
        <title>Expression and gene structure of the cold-stimulated gene Lcs19 of Italian ryegrass (Lolium multiflorum Lam.).</title>
        <authorList>
            <person name="Oishi H."/>
            <person name="Takahashi W."/>
            <person name="Ebina M."/>
            <person name="Takamizo T."/>
        </authorList>
    </citation>
    <scope>NUCLEOTIDE SEQUENCE</scope>
</reference>
<feature type="signal peptide" evidence="1">
    <location>
        <begin position="1"/>
        <end position="21"/>
    </location>
</feature>
<evidence type="ECO:0000313" key="2">
    <source>
        <dbReference type="EMBL" id="BAJ07539.1"/>
    </source>
</evidence>
<organism evidence="2">
    <name type="scientific">Lolium multiflorum</name>
    <name type="common">Italian ryegrass</name>
    <name type="synonym">Lolium perenne subsp. multiflorum</name>
    <dbReference type="NCBI Taxonomy" id="4521"/>
    <lineage>
        <taxon>Eukaryota</taxon>
        <taxon>Viridiplantae</taxon>
        <taxon>Streptophyta</taxon>
        <taxon>Embryophyta</taxon>
        <taxon>Tracheophyta</taxon>
        <taxon>Spermatophyta</taxon>
        <taxon>Magnoliopsida</taxon>
        <taxon>Liliopsida</taxon>
        <taxon>Poales</taxon>
        <taxon>Poaceae</taxon>
        <taxon>BOP clade</taxon>
        <taxon>Pooideae</taxon>
        <taxon>Poodae</taxon>
        <taxon>Poeae</taxon>
        <taxon>Poeae Chloroplast Group 2 (Poeae type)</taxon>
        <taxon>Loliodinae</taxon>
        <taxon>Loliinae</taxon>
        <taxon>Lolium</taxon>
    </lineage>
</organism>
<accession>D5MRY7</accession>
<protein>
    <submittedName>
        <fullName evidence="2">Cold responsive protein</fullName>
    </submittedName>
</protein>
<sequence length="148" mass="14612">MASSSVLLGAAGAAVLTGTSAGKAVPRPSFLAARPRTVTGGRLCLQTPPRASPEYNKAADATEDAIEGAKGVAAELKKGVAEMAEAVSGDTDKAVEATEEGTSEVAATAKDLGEQAKGAAEEAWDGAKDAAKGVTDKVAAEAKAAAKE</sequence>
<evidence type="ECO:0000256" key="1">
    <source>
        <dbReference type="SAM" id="SignalP"/>
    </source>
</evidence>
<dbReference type="EMBL" id="AB533342">
    <property type="protein sequence ID" value="BAJ07539.1"/>
    <property type="molecule type" value="Genomic_DNA"/>
</dbReference>
<name>D5MRY7_LOLMU</name>
<keyword evidence="1" id="KW-0732">Signal</keyword>